<sequence>MTNASGSPRLPLTAAQTGLWYAQQLDPANPVYAIAEYIEIEGPLDVATFRAAVRRAVLETDAIHLRFGEEDGRPWQQVDRPDDWQLTVVDLTGETDPAEAARAWMRDDLAQPLDVHGGALFAEVLFSLGPEHYFVYQRVHHLLLDGYGAVLVLGRITEIYDALVAGTDPGPAPFGSFTDLLDADAAYPGSPQHADDLEFWRERTAGTEEPVGLAGTPARMPRTLLRATAHLSRAEAKAVLATARAHQTGMPAAILTATAVYLHRLTGARDITLGLPVTARKGGHARSVPAMLSNIVPLRVRVRPDAPVGELLREVAAETRAVLRHQRFRYEDLLRAEGAAGRRLTGPSVNMLPVAGTMTFAGLPATAHNLAIGPVDDLSVIVHGVTAERDIRVDFDANPDLYAAEDLADHQRRFLDLLGAFAAAPETPVGALALLAEPERTALLESGRAPERERPAHTVVAEFQQRARQTPGATALVAPDTRLTFAELDARSNQLARHLLARGARPGTIVAVRLPRCADLAVALLAVLKSGAAYLPLDPGYPADRLAAMTADARPVLTLAHTGTAAHDAPGTVVLDDADTRAALKALADTTIGAGERPRPITPADLAYVIYTSGSTGRPKGVAVEHGSLLNLFHSHREQVFGPARERAGRPLRVAHTAGLSFDASWDPILWLAEGNELHLVPDEVRRDPQALMAHLHAARIDAIETTPSFARALLGEGLATPGGPTVVALGGEAVDADLWRALAALDHVRAYNFYGPTETTVDSLIAPITADTEPDIGRPVPNTRAYVLDSGLHAVPDGAPGELYLSGANLARGYLDRPALTGERFVADPFAADGARMYRTGDVVRRRPDATLQFLGRADDQVKIRGFRVEPGEIEAVLLSHPDVEQSAVVVRTDAGDPRLVGYVTGTADPVELREHTARMLPGHMVPAQIMALDTLPLTPNGKLDRAALPRPDVTGTAGAREPGTPEETLLRDLFADTLGLDEVGVDDDFFALGGHSLLATRLIGRIRDALGTAPPIRDLFEHPTVAGLATRLLAGGTDRPVLAPRERPERIPLSYAQRRLWFLNRYDPASPAYNIPAALRLRGDLDPAALRGAVADLVDRHESLRTVFPWTEEEPRQNVLAATDAGLDYAAVSCTEADLARLLRAESARGFDTSAELPLRVRLFRLDSGEHVLLLVLHHIAGDGWSLAPLARDLAAAYSARVTGGAPALAPLPVQYADYTLWQREALGDEDDPDSDIARQLAFWRRTLAGTPEELALPTDRPRPAEPSGRGGAVPVELPARLHRDLAALARSRGASLFMVLQAGLAALLTRLGAGEDLPIGTPVAGRTDPALDDLVGFFVNTLVLRTDTSGNPTMGQLVDRVRATDLAAYAHQDAPFERVVEEVRPARSAARHPLFQTMLTLQNTPEARLEMPGLHVGTEPGADSGAAKFDLSLSLAERFAEDGTPAGVAGTLEYSGDLFDASSVRVIADRLVRVFQALAADPDTPLSETDILAPGELRALEAGARGPVRAVPDTTIVGLFTDQARRTPGATAVVAGNQRLTFADLDARSDRLARVLAGHGTGTGDVVAVLLPRSADTVVALLGVLKSGAAYLPVDLSYPSERIAHMLADSRPAQVVTGAAATVDIAVDAPVLRLDDLPLTVPRCPAPVGPAAHDLAYVVYTSGSTGRPKGVAVEHRALANLFYSHREQVFGPARERAGRPLRMAHTAGVSFDAAWDPILWLVDGHELHVIDDETRGDAERLTAHLHAVGADAIETTPAYARQLAALGLFADGVGPRVVALGGEAVDPALWRTLREVPGLTAHNFYGPTEATVDSVTASGDDEPEPVIGRPVANVGARVLDARLRPVPAGVVGELYLTGAGLARGYLGRPALTAERFIADPVAADGTRMYRTGDLVSRRPDGALRFVGRVDDQVKIRGFRIEPGEIEAVLAEHPDVAQAAAVVGTSKAGDPRLVAYATARPGTRLDTADVRARAAERLPDYMVPVAVVELAELPLTPNGKLDRAALPEPEPGPGQGRPPRGGDESLLCGLFAEVLGVPTVGADDDFFALGGHSLLAVRLIARVRAVMGVELEIRTLFQQPTAARLAAALDSGQRAQPPLRPMPRPERLPLSPAQQRLWFLNRMDDTAADYNIAMAVRLTGELDTRALRLALGDVTARHESLRTVFPDLDGVAHQHVLAPEEAAPPLLMSFPGSEEALRAEMARVAGTGFDLVHQTPLRAHLFRLRPDEHVLLLVLHHIAGDGWSTAPLARDLSTAYTARVHGTAALCSDLTVQYADYALWQRSVLGEESDPASPVSRSLDAWQQRLAGAPEELRLPADRPRPASSAQPAATVAVRIDAALHRRLLDLARGSSASLFMVLQTGLAALYTRLGAGEDIVLGSPVAGRTDPALDDLVGFFVNTLALRTDTSGNPGFAELLERVRAGDLDAFDDQDVPFERVVERLRPSRSLGRHPLFQTMLTLQNTETPTLELPGLDVRPEPEVSGGAAKFDLSFSLAESEDHLGAADGILGTLEFSTAMFDAATATTIAERYVRLLEAAAANPRTPIGRLDILTRAERTGLLEKGRGPERVAPAATVVDLFEYQAQAAPRAVAVVAGGERLDFGTINARANLLARTLVEQGTGPGDVVGVLLPRSAATVVALLGVLKSGAAYLPLDPDSPDERLAGMLDDAGPAQVITVPELRERFAARHPALFLGDTAPGGPSRPGAGADLSDTERVRPLSGTDTAYVIYTSGSTGRPKGVEVEHAALVNLFASHRAELFAPTRERLGRRPRVAHTAGVAFDASWDPMLWLVDGHELHVIGDDVRRDSAGLVRYLAHEGIDAIETTPSHIRRLLAEGLLDGDRGPGVVALGGEAVDADLWRTLTEHAGVRAYNFYGPTETTVDSLVAPIEVGQAPTIGRPVGNSRAYVLDGGLHPAPVGAVGELYIAGAGLARGYRSRPALTGERFVADPFAPAGERMYRTGDLARWRADGTLEFMGRADDQVKVRGFRIEPGEISAVLAEHPDVAEAAVVAHTGDNAGTRLVAYVVGRTRPGPGPDELRRHLAATLPEYMMPALFVPVEGLPLTPNGKLDRAALPDPGEGAATDRIHGVPRTPREAELCTLFASALDLPRVGVHDGFFELGGHSLLAPQLAARVGEALGAPVTVRMLFQAPTVAELLAAVDDGAEEGGLDRVLALRPTGSATPLFCVHPAGGLAWSYSGLMRHLGTEHPIYGLQAPGLVPGERDADPAATLTALADDYIDHMQRVQPEGPYHILGWSFGGNIAHALAARLRERGEQVDTLAILDAYPTKQESNADFGGESAMFAALVHALGYEAEPEELVGLDATKILEIFHRNHNPMSSLDEATIRSMVHSFGHHAALLRTEEPARFDGDLLFFTATLDRNPGDPLARTWEPYVSGAIEDHPVECAHAQMTQDGPLSVIGPVLADRLERAVRNAR</sequence>
<dbReference type="Pfam" id="PF00668">
    <property type="entry name" value="Condensation"/>
    <property type="match status" value="3"/>
</dbReference>
<dbReference type="InterPro" id="IPR023213">
    <property type="entry name" value="CAT-like_dom_sf"/>
</dbReference>
<dbReference type="GO" id="GO:0072330">
    <property type="term" value="P:monocarboxylic acid biosynthetic process"/>
    <property type="evidence" value="ECO:0007669"/>
    <property type="project" value="UniProtKB-ARBA"/>
</dbReference>
<dbReference type="GO" id="GO:0031177">
    <property type="term" value="F:phosphopantetheine binding"/>
    <property type="evidence" value="ECO:0007669"/>
    <property type="project" value="InterPro"/>
</dbReference>
<reference evidence="6" key="1">
    <citation type="submission" date="2023-02" db="EMBL/GenBank/DDBJ databases">
        <title>Nocardiopsis ansamitocini NBRC 112285.</title>
        <authorList>
            <person name="Ichikawa N."/>
            <person name="Sato H."/>
            <person name="Tonouchi N."/>
        </authorList>
    </citation>
    <scope>NUCLEOTIDE SEQUENCE</scope>
    <source>
        <strain evidence="6">NBRC 112285</strain>
    </source>
</reference>
<dbReference type="PANTHER" id="PTHR45527">
    <property type="entry name" value="NONRIBOSOMAL PEPTIDE SYNTHETASE"/>
    <property type="match status" value="1"/>
</dbReference>
<dbReference type="SMART" id="SM00823">
    <property type="entry name" value="PKS_PP"/>
    <property type="match status" value="3"/>
</dbReference>
<comment type="cofactor">
    <cofactor evidence="1">
        <name>pantetheine 4'-phosphate</name>
        <dbReference type="ChEBI" id="CHEBI:47942"/>
    </cofactor>
</comment>
<keyword evidence="7" id="KW-1185">Reference proteome</keyword>
<feature type="domain" description="Carrier" evidence="5">
    <location>
        <begin position="3091"/>
        <end position="3166"/>
    </location>
</feature>
<feature type="region of interest" description="Disordered" evidence="4">
    <location>
        <begin position="1256"/>
        <end position="1277"/>
    </location>
</feature>
<dbReference type="FunFam" id="3.40.50.980:FF:000001">
    <property type="entry name" value="Non-ribosomal peptide synthetase"/>
    <property type="match status" value="3"/>
</dbReference>
<dbReference type="CDD" id="cd19540">
    <property type="entry name" value="LCL_NRPS-like"/>
    <property type="match status" value="2"/>
</dbReference>
<dbReference type="Gene3D" id="3.30.300.30">
    <property type="match status" value="3"/>
</dbReference>
<evidence type="ECO:0000256" key="2">
    <source>
        <dbReference type="ARBA" id="ARBA00022450"/>
    </source>
</evidence>
<organism evidence="6 7">
    <name type="scientific">Nocardiopsis ansamitocini</name>
    <dbReference type="NCBI Taxonomy" id="1670832"/>
    <lineage>
        <taxon>Bacteria</taxon>
        <taxon>Bacillati</taxon>
        <taxon>Actinomycetota</taxon>
        <taxon>Actinomycetes</taxon>
        <taxon>Streptosporangiales</taxon>
        <taxon>Nocardiopsidaceae</taxon>
        <taxon>Nocardiopsis</taxon>
    </lineage>
</organism>
<name>A0A9W6UL53_9ACTN</name>
<dbReference type="InterPro" id="IPR020802">
    <property type="entry name" value="TesA-like"/>
</dbReference>
<evidence type="ECO:0000256" key="1">
    <source>
        <dbReference type="ARBA" id="ARBA00001957"/>
    </source>
</evidence>
<dbReference type="Gene3D" id="3.30.559.30">
    <property type="entry name" value="Nonribosomal peptide synthetase, condensation domain"/>
    <property type="match status" value="3"/>
</dbReference>
<dbReference type="GO" id="GO:0044550">
    <property type="term" value="P:secondary metabolite biosynthetic process"/>
    <property type="evidence" value="ECO:0007669"/>
    <property type="project" value="TreeGrafter"/>
</dbReference>
<dbReference type="SUPFAM" id="SSF47336">
    <property type="entry name" value="ACP-like"/>
    <property type="match status" value="3"/>
</dbReference>
<feature type="region of interest" description="Disordered" evidence="4">
    <location>
        <begin position="946"/>
        <end position="966"/>
    </location>
</feature>
<dbReference type="RefSeq" id="WP_285761843.1">
    <property type="nucleotide sequence ID" value="NZ_BSQG01000013.1"/>
</dbReference>
<feature type="domain" description="Carrier" evidence="5">
    <location>
        <begin position="2020"/>
        <end position="2095"/>
    </location>
</feature>
<dbReference type="GO" id="GO:0005829">
    <property type="term" value="C:cytosol"/>
    <property type="evidence" value="ECO:0007669"/>
    <property type="project" value="TreeGrafter"/>
</dbReference>
<feature type="compositionally biased region" description="Low complexity" evidence="4">
    <location>
        <begin position="2700"/>
        <end position="2710"/>
    </location>
</feature>
<feature type="domain" description="Carrier" evidence="5">
    <location>
        <begin position="963"/>
        <end position="1038"/>
    </location>
</feature>
<dbReference type="InterPro" id="IPR006162">
    <property type="entry name" value="Ppantetheine_attach_site"/>
</dbReference>
<dbReference type="PROSITE" id="PS00012">
    <property type="entry name" value="PHOSPHOPANTETHEINE"/>
    <property type="match status" value="2"/>
</dbReference>
<dbReference type="NCBIfam" id="NF003417">
    <property type="entry name" value="PRK04813.1"/>
    <property type="match status" value="3"/>
</dbReference>
<feature type="region of interest" description="Disordered" evidence="4">
    <location>
        <begin position="2001"/>
        <end position="2025"/>
    </location>
</feature>
<dbReference type="InterPro" id="IPR009081">
    <property type="entry name" value="PP-bd_ACP"/>
</dbReference>
<dbReference type="InterPro" id="IPR036736">
    <property type="entry name" value="ACP-like_sf"/>
</dbReference>
<dbReference type="InterPro" id="IPR001031">
    <property type="entry name" value="Thioesterase"/>
</dbReference>
<accession>A0A9W6UL53</accession>
<dbReference type="Pfam" id="PF00550">
    <property type="entry name" value="PP-binding"/>
    <property type="match status" value="3"/>
</dbReference>
<dbReference type="InterPro" id="IPR020845">
    <property type="entry name" value="AMP-binding_CS"/>
</dbReference>
<proteinExistence type="predicted"/>
<protein>
    <submittedName>
        <fullName evidence="6">Non-ribosomal peptide synthetase</fullName>
    </submittedName>
</protein>
<dbReference type="GO" id="GO:0003824">
    <property type="term" value="F:catalytic activity"/>
    <property type="evidence" value="ECO:0007669"/>
    <property type="project" value="InterPro"/>
</dbReference>
<dbReference type="FunFam" id="3.30.300.30:FF:000010">
    <property type="entry name" value="Enterobactin synthetase component F"/>
    <property type="match status" value="3"/>
</dbReference>
<dbReference type="Gene3D" id="3.30.559.10">
    <property type="entry name" value="Chloramphenicol acetyltransferase-like domain"/>
    <property type="match status" value="3"/>
</dbReference>
<dbReference type="Pfam" id="PF00501">
    <property type="entry name" value="AMP-binding"/>
    <property type="match status" value="3"/>
</dbReference>
<dbReference type="GO" id="GO:0043041">
    <property type="term" value="P:amino acid activation for nonribosomal peptide biosynthetic process"/>
    <property type="evidence" value="ECO:0007669"/>
    <property type="project" value="TreeGrafter"/>
</dbReference>
<dbReference type="PANTHER" id="PTHR45527:SF1">
    <property type="entry name" value="FATTY ACID SYNTHASE"/>
    <property type="match status" value="1"/>
</dbReference>
<dbReference type="InterPro" id="IPR020806">
    <property type="entry name" value="PKS_PP-bd"/>
</dbReference>
<dbReference type="InterPro" id="IPR029058">
    <property type="entry name" value="AB_hydrolase_fold"/>
</dbReference>
<dbReference type="CDD" id="cd05930">
    <property type="entry name" value="A_NRPS"/>
    <property type="match status" value="3"/>
</dbReference>
<dbReference type="Gene3D" id="3.40.50.1820">
    <property type="entry name" value="alpha/beta hydrolase"/>
    <property type="match status" value="1"/>
</dbReference>
<dbReference type="FunFam" id="3.30.559.10:FF:000012">
    <property type="entry name" value="Non-ribosomal peptide synthetase"/>
    <property type="match status" value="1"/>
</dbReference>
<dbReference type="InterPro" id="IPR045851">
    <property type="entry name" value="AMP-bd_C_sf"/>
</dbReference>
<dbReference type="InterPro" id="IPR001242">
    <property type="entry name" value="Condensation_dom"/>
</dbReference>
<dbReference type="Pfam" id="PF13193">
    <property type="entry name" value="AMP-binding_C"/>
    <property type="match status" value="3"/>
</dbReference>
<evidence type="ECO:0000256" key="4">
    <source>
        <dbReference type="SAM" id="MobiDB-lite"/>
    </source>
</evidence>
<dbReference type="PROSITE" id="PS00455">
    <property type="entry name" value="AMP_BINDING"/>
    <property type="match status" value="3"/>
</dbReference>
<dbReference type="NCBIfam" id="TIGR01733">
    <property type="entry name" value="AA-adenyl-dom"/>
    <property type="match status" value="3"/>
</dbReference>
<dbReference type="InterPro" id="IPR000873">
    <property type="entry name" value="AMP-dep_synth/lig_dom"/>
</dbReference>
<dbReference type="Pfam" id="PF00975">
    <property type="entry name" value="Thioesterase"/>
    <property type="match status" value="1"/>
</dbReference>
<dbReference type="GO" id="GO:0008610">
    <property type="term" value="P:lipid biosynthetic process"/>
    <property type="evidence" value="ECO:0007669"/>
    <property type="project" value="UniProtKB-ARBA"/>
</dbReference>
<dbReference type="Proteomes" id="UP001165092">
    <property type="component" value="Unassembled WGS sequence"/>
</dbReference>
<evidence type="ECO:0000259" key="5">
    <source>
        <dbReference type="PROSITE" id="PS50075"/>
    </source>
</evidence>
<dbReference type="SUPFAM" id="SSF52777">
    <property type="entry name" value="CoA-dependent acyltransferases"/>
    <property type="match status" value="6"/>
</dbReference>
<dbReference type="Gene3D" id="3.40.50.980">
    <property type="match status" value="6"/>
</dbReference>
<dbReference type="SUPFAM" id="SSF53474">
    <property type="entry name" value="alpha/beta-Hydrolases"/>
    <property type="match status" value="1"/>
</dbReference>
<evidence type="ECO:0000313" key="7">
    <source>
        <dbReference type="Proteomes" id="UP001165092"/>
    </source>
</evidence>
<dbReference type="SUPFAM" id="SSF56801">
    <property type="entry name" value="Acetyl-CoA synthetase-like"/>
    <property type="match status" value="3"/>
</dbReference>
<dbReference type="FunFam" id="1.10.1200.10:FF:000016">
    <property type="entry name" value="Non-ribosomal peptide synthase"/>
    <property type="match status" value="2"/>
</dbReference>
<dbReference type="PROSITE" id="PS50075">
    <property type="entry name" value="CARRIER"/>
    <property type="match status" value="3"/>
</dbReference>
<evidence type="ECO:0000313" key="6">
    <source>
        <dbReference type="EMBL" id="GLU50313.1"/>
    </source>
</evidence>
<dbReference type="SMART" id="SM00824">
    <property type="entry name" value="PKS_TE"/>
    <property type="match status" value="1"/>
</dbReference>
<dbReference type="FunFam" id="2.30.38.10:FF:000001">
    <property type="entry name" value="Non-ribosomal peptide synthetase PvdI"/>
    <property type="match status" value="3"/>
</dbReference>
<keyword evidence="3" id="KW-0597">Phosphoprotein</keyword>
<dbReference type="InterPro" id="IPR010071">
    <property type="entry name" value="AA_adenyl_dom"/>
</dbReference>
<dbReference type="Gene3D" id="2.30.38.10">
    <property type="entry name" value="Luciferase, Domain 3"/>
    <property type="match status" value="3"/>
</dbReference>
<dbReference type="Gene3D" id="1.10.1200.10">
    <property type="entry name" value="ACP-like"/>
    <property type="match status" value="2"/>
</dbReference>
<keyword evidence="2" id="KW-0596">Phosphopantetheine</keyword>
<comment type="caution">
    <text evidence="6">The sequence shown here is derived from an EMBL/GenBank/DDBJ whole genome shotgun (WGS) entry which is preliminary data.</text>
</comment>
<gene>
    <name evidence="6" type="ORF">Nans01_46640</name>
</gene>
<feature type="region of interest" description="Disordered" evidence="4">
    <location>
        <begin position="2695"/>
        <end position="2716"/>
    </location>
</feature>
<dbReference type="EMBL" id="BSQG01000013">
    <property type="protein sequence ID" value="GLU50313.1"/>
    <property type="molecule type" value="Genomic_DNA"/>
</dbReference>
<dbReference type="InterPro" id="IPR025110">
    <property type="entry name" value="AMP-bd_C"/>
</dbReference>
<evidence type="ECO:0000256" key="3">
    <source>
        <dbReference type="ARBA" id="ARBA00022553"/>
    </source>
</evidence>